<keyword evidence="4 6" id="KW-1133">Transmembrane helix</keyword>
<evidence type="ECO:0000256" key="6">
    <source>
        <dbReference type="SAM" id="Phobius"/>
    </source>
</evidence>
<dbReference type="AlphaFoldDB" id="A0A7C2ECX9"/>
<proteinExistence type="inferred from homology"/>
<dbReference type="EMBL" id="DSMU01000391">
    <property type="protein sequence ID" value="HEL66248.1"/>
    <property type="molecule type" value="Genomic_DNA"/>
</dbReference>
<sequence>MERVPGWVPVAVKRPLAEALSDLVGERLPFLVSWLVDSLGETLKEEVSLARLVEEKLNAFPLEDLERIVFEVAAREIRHIELMGAVLGFLIGFIQAGVLFLLRL</sequence>
<evidence type="ECO:0000256" key="3">
    <source>
        <dbReference type="ARBA" id="ARBA00022692"/>
    </source>
</evidence>
<name>A0A7C2ECX9_9THEO</name>
<evidence type="ECO:0000256" key="4">
    <source>
        <dbReference type="ARBA" id="ARBA00022989"/>
    </source>
</evidence>
<dbReference type="PANTHER" id="PTHR35791:SF1">
    <property type="entry name" value="UPF0754 MEMBRANE PROTEIN YHEB"/>
    <property type="match status" value="1"/>
</dbReference>
<dbReference type="Pfam" id="PF04286">
    <property type="entry name" value="DUF445"/>
    <property type="match status" value="1"/>
</dbReference>
<dbReference type="GO" id="GO:0012505">
    <property type="term" value="C:endomembrane system"/>
    <property type="evidence" value="ECO:0007669"/>
    <property type="project" value="UniProtKB-SubCell"/>
</dbReference>
<dbReference type="PANTHER" id="PTHR35791">
    <property type="entry name" value="UPF0754 MEMBRANE PROTEIN YHEB"/>
    <property type="match status" value="1"/>
</dbReference>
<dbReference type="InterPro" id="IPR007383">
    <property type="entry name" value="DUF445"/>
</dbReference>
<feature type="transmembrane region" description="Helical" evidence="6">
    <location>
        <begin position="82"/>
        <end position="102"/>
    </location>
</feature>
<comment type="caution">
    <text evidence="7">The sequence shown here is derived from an EMBL/GenBank/DDBJ whole genome shotgun (WGS) entry which is preliminary data.</text>
</comment>
<protein>
    <submittedName>
        <fullName evidence="7">DUF445 family protein</fullName>
    </submittedName>
</protein>
<comment type="subcellular location">
    <subcellularLocation>
        <location evidence="1">Endomembrane system</location>
    </subcellularLocation>
</comment>
<organism evidence="7">
    <name type="scientific">Ammonifex degensii</name>
    <dbReference type="NCBI Taxonomy" id="42838"/>
    <lineage>
        <taxon>Bacteria</taxon>
        <taxon>Bacillati</taxon>
        <taxon>Bacillota</taxon>
        <taxon>Clostridia</taxon>
        <taxon>Thermoanaerobacterales</taxon>
        <taxon>Thermoanaerobacteraceae</taxon>
        <taxon>Ammonifex</taxon>
    </lineage>
</organism>
<comment type="similarity">
    <text evidence="2">Belongs to the UPF0754 family.</text>
</comment>
<evidence type="ECO:0000256" key="2">
    <source>
        <dbReference type="ARBA" id="ARBA00008053"/>
    </source>
</evidence>
<keyword evidence="5 6" id="KW-0472">Membrane</keyword>
<gene>
    <name evidence="7" type="ORF">ENQ34_06200</name>
</gene>
<accession>A0A7C2ECX9</accession>
<keyword evidence="3 6" id="KW-0812">Transmembrane</keyword>
<evidence type="ECO:0000313" key="7">
    <source>
        <dbReference type="EMBL" id="HEL66248.1"/>
    </source>
</evidence>
<evidence type="ECO:0000256" key="1">
    <source>
        <dbReference type="ARBA" id="ARBA00004308"/>
    </source>
</evidence>
<evidence type="ECO:0000256" key="5">
    <source>
        <dbReference type="ARBA" id="ARBA00023136"/>
    </source>
</evidence>
<reference evidence="7" key="1">
    <citation type="journal article" date="2020" name="mSystems">
        <title>Genome- and Community-Level Interaction Insights into Carbon Utilization and Element Cycling Functions of Hydrothermarchaeota in Hydrothermal Sediment.</title>
        <authorList>
            <person name="Zhou Z."/>
            <person name="Liu Y."/>
            <person name="Xu W."/>
            <person name="Pan J."/>
            <person name="Luo Z.H."/>
            <person name="Li M."/>
        </authorList>
    </citation>
    <scope>NUCLEOTIDE SEQUENCE [LARGE SCALE GENOMIC DNA]</scope>
    <source>
        <strain evidence="7">SpSt-300</strain>
    </source>
</reference>